<dbReference type="SUPFAM" id="SSF101936">
    <property type="entry name" value="DNA-binding pseudobarrel domain"/>
    <property type="match status" value="1"/>
</dbReference>
<evidence type="ECO:0000256" key="6">
    <source>
        <dbReference type="RuleBase" id="RU000369"/>
    </source>
</evidence>
<gene>
    <name evidence="8" type="ORF">J1N35_042297</name>
</gene>
<dbReference type="EC" id="7.1.1.9" evidence="6"/>
<dbReference type="InterPro" id="IPR015300">
    <property type="entry name" value="DNA-bd_pseudobarrel_sf"/>
</dbReference>
<dbReference type="PRINTS" id="PR01165">
    <property type="entry name" value="CYCOXIDASEI"/>
</dbReference>
<name>A0A9D3UHF3_9ROSI</name>
<dbReference type="PANTHER" id="PTHR10422:SF18">
    <property type="entry name" value="CYTOCHROME C OXIDASE SUBUNIT 1"/>
    <property type="match status" value="1"/>
</dbReference>
<evidence type="ECO:0000313" key="8">
    <source>
        <dbReference type="EMBL" id="KAH1040554.1"/>
    </source>
</evidence>
<dbReference type="InterPro" id="IPR000883">
    <property type="entry name" value="Cyt_C_Oxase_1"/>
</dbReference>
<sequence>MVMPAMIGGSGNWFVPILIGAPDMAFPRLNNISFWLLPPSLLLLLSSALVEVGSGTGWTVYPPLSGITSHSGGAVDSAISSLHLSGVSSILEKELFKKRLTKTDIEKRLSIPSRKRKCFLNFRGKHMVEFKVKDKHGKDWAFNCSIRKKDYPKPVLTSGWLLFVRWWNLAVGDEVKFYGKMDEADEEHYRIEVAVATNSTADGTVNDDQTEKLHNQPFFEFISQKPDLNIGKSKLIN</sequence>
<evidence type="ECO:0000256" key="1">
    <source>
        <dbReference type="ARBA" id="ARBA00004123"/>
    </source>
</evidence>
<dbReference type="GO" id="GO:0006123">
    <property type="term" value="P:mitochondrial electron transport, cytochrome c to oxygen"/>
    <property type="evidence" value="ECO:0007669"/>
    <property type="project" value="TreeGrafter"/>
</dbReference>
<evidence type="ECO:0000256" key="5">
    <source>
        <dbReference type="ARBA" id="ARBA00023242"/>
    </source>
</evidence>
<feature type="domain" description="Cytochrome oxidase subunit I profile" evidence="7">
    <location>
        <begin position="1"/>
        <end position="91"/>
    </location>
</feature>
<accession>A0A9D3UHF3</accession>
<dbReference type="GO" id="GO:0005634">
    <property type="term" value="C:nucleus"/>
    <property type="evidence" value="ECO:0007669"/>
    <property type="project" value="UniProtKB-SubCell"/>
</dbReference>
<dbReference type="InterPro" id="IPR036927">
    <property type="entry name" value="Cyt_c_oxase-like_su1_sf"/>
</dbReference>
<dbReference type="GO" id="GO:0005743">
    <property type="term" value="C:mitochondrial inner membrane"/>
    <property type="evidence" value="ECO:0007669"/>
    <property type="project" value="UniProtKB-SubCell"/>
</dbReference>
<keyword evidence="2" id="KW-0805">Transcription regulation</keyword>
<keyword evidence="6" id="KW-0813">Transport</keyword>
<reference evidence="8 9" key="1">
    <citation type="journal article" date="2021" name="Plant Biotechnol. J.">
        <title>Multi-omics assisted identification of the key and species-specific regulatory components of drought-tolerant mechanisms in Gossypium stocksii.</title>
        <authorList>
            <person name="Yu D."/>
            <person name="Ke L."/>
            <person name="Zhang D."/>
            <person name="Wu Y."/>
            <person name="Sun Y."/>
            <person name="Mei J."/>
            <person name="Sun J."/>
            <person name="Sun Y."/>
        </authorList>
    </citation>
    <scope>NUCLEOTIDE SEQUENCE [LARGE SCALE GENOMIC DNA]</scope>
    <source>
        <strain evidence="9">cv. E1</strain>
        <tissue evidence="8">Leaf</tissue>
    </source>
</reference>
<keyword evidence="6" id="KW-0472">Membrane</keyword>
<dbReference type="InterPro" id="IPR003340">
    <property type="entry name" value="B3_DNA-bd"/>
</dbReference>
<dbReference type="GO" id="GO:0015990">
    <property type="term" value="P:electron transport coupled proton transport"/>
    <property type="evidence" value="ECO:0007669"/>
    <property type="project" value="TreeGrafter"/>
</dbReference>
<dbReference type="GO" id="GO:0004129">
    <property type="term" value="F:cytochrome-c oxidase activity"/>
    <property type="evidence" value="ECO:0007669"/>
    <property type="project" value="UniProtKB-EC"/>
</dbReference>
<keyword evidence="6" id="KW-0186">Copper</keyword>
<keyword evidence="9" id="KW-1185">Reference proteome</keyword>
<dbReference type="GO" id="GO:0046872">
    <property type="term" value="F:metal ion binding"/>
    <property type="evidence" value="ECO:0007669"/>
    <property type="project" value="UniProtKB-KW"/>
</dbReference>
<keyword evidence="6" id="KW-0479">Metal-binding</keyword>
<keyword evidence="6" id="KW-0249">Electron transport</keyword>
<dbReference type="SUPFAM" id="SSF81442">
    <property type="entry name" value="Cytochrome c oxidase subunit I-like"/>
    <property type="match status" value="1"/>
</dbReference>
<evidence type="ECO:0000256" key="4">
    <source>
        <dbReference type="ARBA" id="ARBA00023163"/>
    </source>
</evidence>
<keyword evidence="6" id="KW-0999">Mitochondrion inner membrane</keyword>
<keyword evidence="6" id="KW-0812">Transmembrane</keyword>
<dbReference type="AlphaFoldDB" id="A0A9D3UHF3"/>
<dbReference type="Gene3D" id="1.20.210.10">
    <property type="entry name" value="Cytochrome c oxidase-like, subunit I domain"/>
    <property type="match status" value="1"/>
</dbReference>
<dbReference type="InterPro" id="IPR023616">
    <property type="entry name" value="Cyt_c_oxase-like_su1_dom"/>
</dbReference>
<keyword evidence="6" id="KW-0496">Mitochondrion</keyword>
<keyword evidence="4" id="KW-0804">Transcription</keyword>
<keyword evidence="3" id="KW-0238">DNA-binding</keyword>
<keyword evidence="6" id="KW-0679">Respiratory chain</keyword>
<dbReference type="GO" id="GO:0020037">
    <property type="term" value="F:heme binding"/>
    <property type="evidence" value="ECO:0007669"/>
    <property type="project" value="InterPro"/>
</dbReference>
<comment type="pathway">
    <text evidence="6">Energy metabolism; oxidative phosphorylation.</text>
</comment>
<evidence type="ECO:0000256" key="3">
    <source>
        <dbReference type="ARBA" id="ARBA00023125"/>
    </source>
</evidence>
<dbReference type="PROSITE" id="PS50855">
    <property type="entry name" value="COX1"/>
    <property type="match status" value="1"/>
</dbReference>
<comment type="caution">
    <text evidence="8">The sequence shown here is derived from an EMBL/GenBank/DDBJ whole genome shotgun (WGS) entry which is preliminary data.</text>
</comment>
<comment type="function">
    <text evidence="6">Component of the cytochrome c oxidase, the last enzyme in the mitochondrial electron transport chain which drives oxidative phosphorylation. The respiratory chain contains 3 multisubunit complexes succinate dehydrogenase (complex II, CII), ubiquinol-cytochrome c oxidoreductase (cytochrome b-c1 complex, complex III, CIII) and cytochrome c oxidase (complex IV, CIV), that cooperate to transfer electrons derived from NADH and succinate to molecular oxygen, creating an electrochemical gradient over the inner membrane that drives transmembrane transport and the ATP synthase. Cytochrome c oxidase is the component of the respiratory chain that catalyzes the reduction of oxygen to water. Electrons originating from reduced cytochrome c in the intermembrane space (IMS) are transferred via the dinuclear copper A center (CU(A)) of subunit 2 and heme A of subunit 1 to the active site in subunit 1, a binuclear center (BNC) formed by heme A3 and copper B (CU(B)). The BNC reduces molecular oxygen to 2 water molecules using 4 electrons from cytochrome c in the IMS and 4 protons from the mitochondrial matrix.</text>
</comment>
<dbReference type="GO" id="GO:0003677">
    <property type="term" value="F:DNA binding"/>
    <property type="evidence" value="ECO:0007669"/>
    <property type="project" value="UniProtKB-KW"/>
</dbReference>
<dbReference type="Pfam" id="PF00115">
    <property type="entry name" value="COX1"/>
    <property type="match status" value="1"/>
</dbReference>
<dbReference type="Proteomes" id="UP000828251">
    <property type="component" value="Unassembled WGS sequence"/>
</dbReference>
<comment type="subcellular location">
    <subcellularLocation>
        <location evidence="6">Mitochondrion inner membrane</location>
        <topology evidence="6">Multi-pass membrane protein</topology>
    </subcellularLocation>
    <subcellularLocation>
        <location evidence="1">Nucleus</location>
    </subcellularLocation>
</comment>
<comment type="catalytic activity">
    <reaction evidence="6">
        <text>4 Fe(II)-[cytochrome c] + O2 + 8 H(+)(in) = 4 Fe(III)-[cytochrome c] + 2 H2O + 4 H(+)(out)</text>
        <dbReference type="Rhea" id="RHEA:11436"/>
        <dbReference type="Rhea" id="RHEA-COMP:10350"/>
        <dbReference type="Rhea" id="RHEA-COMP:14399"/>
        <dbReference type="ChEBI" id="CHEBI:15377"/>
        <dbReference type="ChEBI" id="CHEBI:15378"/>
        <dbReference type="ChEBI" id="CHEBI:15379"/>
        <dbReference type="ChEBI" id="CHEBI:29033"/>
        <dbReference type="ChEBI" id="CHEBI:29034"/>
        <dbReference type="EC" id="7.1.1.9"/>
    </reaction>
</comment>
<organism evidence="8 9">
    <name type="scientific">Gossypium stocksii</name>
    <dbReference type="NCBI Taxonomy" id="47602"/>
    <lineage>
        <taxon>Eukaryota</taxon>
        <taxon>Viridiplantae</taxon>
        <taxon>Streptophyta</taxon>
        <taxon>Embryophyta</taxon>
        <taxon>Tracheophyta</taxon>
        <taxon>Spermatophyta</taxon>
        <taxon>Magnoliopsida</taxon>
        <taxon>eudicotyledons</taxon>
        <taxon>Gunneridae</taxon>
        <taxon>Pentapetalae</taxon>
        <taxon>rosids</taxon>
        <taxon>malvids</taxon>
        <taxon>Malvales</taxon>
        <taxon>Malvaceae</taxon>
        <taxon>Malvoideae</taxon>
        <taxon>Gossypium</taxon>
    </lineage>
</organism>
<evidence type="ECO:0000256" key="2">
    <source>
        <dbReference type="ARBA" id="ARBA00023015"/>
    </source>
</evidence>
<keyword evidence="5" id="KW-0539">Nucleus</keyword>
<evidence type="ECO:0000259" key="7">
    <source>
        <dbReference type="PROSITE" id="PS50855"/>
    </source>
</evidence>
<keyword evidence="6" id="KW-0408">Iron</keyword>
<evidence type="ECO:0000313" key="9">
    <source>
        <dbReference type="Proteomes" id="UP000828251"/>
    </source>
</evidence>
<dbReference type="EMBL" id="JAIQCV010000012">
    <property type="protein sequence ID" value="KAH1040554.1"/>
    <property type="molecule type" value="Genomic_DNA"/>
</dbReference>
<comment type="similarity">
    <text evidence="6">Belongs to the heme-copper respiratory oxidase family.</text>
</comment>
<protein>
    <recommendedName>
        <fullName evidence="6">Cytochrome c oxidase subunit 1</fullName>
        <ecNumber evidence="6">7.1.1.9</ecNumber>
    </recommendedName>
</protein>
<dbReference type="Pfam" id="PF02362">
    <property type="entry name" value="B3"/>
    <property type="match status" value="1"/>
</dbReference>
<dbReference type="OrthoDB" id="954231at2759"/>
<proteinExistence type="inferred from homology"/>
<dbReference type="Gene3D" id="2.40.330.10">
    <property type="entry name" value="DNA-binding pseudobarrel domain"/>
    <property type="match status" value="1"/>
</dbReference>
<dbReference type="PANTHER" id="PTHR10422">
    <property type="entry name" value="CYTOCHROME C OXIDASE SUBUNIT 1"/>
    <property type="match status" value="1"/>
</dbReference>
<dbReference type="CDD" id="cd10017">
    <property type="entry name" value="B3_DNA"/>
    <property type="match status" value="1"/>
</dbReference>
<keyword evidence="6" id="KW-0349">Heme</keyword>